<dbReference type="AlphaFoldDB" id="A0AAE1BQA4"/>
<evidence type="ECO:0000313" key="3">
    <source>
        <dbReference type="Proteomes" id="UP001286313"/>
    </source>
</evidence>
<proteinExistence type="predicted"/>
<organism evidence="2 3">
    <name type="scientific">Petrolisthes cinctipes</name>
    <name type="common">Flat porcelain crab</name>
    <dbReference type="NCBI Taxonomy" id="88211"/>
    <lineage>
        <taxon>Eukaryota</taxon>
        <taxon>Metazoa</taxon>
        <taxon>Ecdysozoa</taxon>
        <taxon>Arthropoda</taxon>
        <taxon>Crustacea</taxon>
        <taxon>Multicrustacea</taxon>
        <taxon>Malacostraca</taxon>
        <taxon>Eumalacostraca</taxon>
        <taxon>Eucarida</taxon>
        <taxon>Decapoda</taxon>
        <taxon>Pleocyemata</taxon>
        <taxon>Anomura</taxon>
        <taxon>Galatheoidea</taxon>
        <taxon>Porcellanidae</taxon>
        <taxon>Petrolisthes</taxon>
    </lineage>
</organism>
<evidence type="ECO:0000313" key="2">
    <source>
        <dbReference type="EMBL" id="KAK3853569.1"/>
    </source>
</evidence>
<evidence type="ECO:0000256" key="1">
    <source>
        <dbReference type="SAM" id="MobiDB-lite"/>
    </source>
</evidence>
<comment type="caution">
    <text evidence="2">The sequence shown here is derived from an EMBL/GenBank/DDBJ whole genome shotgun (WGS) entry which is preliminary data.</text>
</comment>
<keyword evidence="3" id="KW-1185">Reference proteome</keyword>
<accession>A0AAE1BQA4</accession>
<feature type="region of interest" description="Disordered" evidence="1">
    <location>
        <begin position="1"/>
        <end position="29"/>
    </location>
</feature>
<dbReference type="Proteomes" id="UP001286313">
    <property type="component" value="Unassembled WGS sequence"/>
</dbReference>
<reference evidence="2" key="1">
    <citation type="submission" date="2023-10" db="EMBL/GenBank/DDBJ databases">
        <title>Genome assemblies of two species of porcelain crab, Petrolisthes cinctipes and Petrolisthes manimaculis (Anomura: Porcellanidae).</title>
        <authorList>
            <person name="Angst P."/>
        </authorList>
    </citation>
    <scope>NUCLEOTIDE SEQUENCE</scope>
    <source>
        <strain evidence="2">PB745_01</strain>
        <tissue evidence="2">Gill</tissue>
    </source>
</reference>
<protein>
    <submittedName>
        <fullName evidence="2">Uncharacterized protein</fullName>
    </submittedName>
</protein>
<dbReference type="EMBL" id="JAWQEG010006912">
    <property type="protein sequence ID" value="KAK3853569.1"/>
    <property type="molecule type" value="Genomic_DNA"/>
</dbReference>
<gene>
    <name evidence="2" type="ORF">Pcinc_039898</name>
</gene>
<name>A0AAE1BQA4_PETCI</name>
<sequence length="153" mass="17184">MSQQVTPTLDHDDIVPPPPSIHQHQHHSQDIINLTHSQPTGTARPLQPHQLQPSDYTISSQDDIYHMNFVASRTWPSLPVQALRLGVAMVGEGGMLMFHVTNRNDITWDLWAELINVNSILRLRCFSGDQAIIAQSIIDNSQGNQFVNSTDRT</sequence>